<feature type="region of interest" description="Disordered" evidence="1">
    <location>
        <begin position="27"/>
        <end position="47"/>
    </location>
</feature>
<evidence type="ECO:0000256" key="1">
    <source>
        <dbReference type="SAM" id="MobiDB-lite"/>
    </source>
</evidence>
<dbReference type="InterPro" id="IPR053147">
    <property type="entry name" value="Hsp_HslJ-like"/>
</dbReference>
<feature type="signal peptide" evidence="2">
    <location>
        <begin position="1"/>
        <end position="24"/>
    </location>
</feature>
<comment type="caution">
    <text evidence="4">The sequence shown here is derived from an EMBL/GenBank/DDBJ whole genome shotgun (WGS) entry which is preliminary data.</text>
</comment>
<evidence type="ECO:0000259" key="3">
    <source>
        <dbReference type="Pfam" id="PF03724"/>
    </source>
</evidence>
<feature type="domain" description="DUF306" evidence="3">
    <location>
        <begin position="58"/>
        <end position="167"/>
    </location>
</feature>
<feature type="compositionally biased region" description="Low complexity" evidence="1">
    <location>
        <begin position="29"/>
        <end position="47"/>
    </location>
</feature>
<gene>
    <name evidence="4" type="ORF">DXX93_19810</name>
</gene>
<dbReference type="Gene3D" id="2.40.128.270">
    <property type="match status" value="1"/>
</dbReference>
<feature type="chain" id="PRO_5017579127" evidence="2">
    <location>
        <begin position="25"/>
        <end position="169"/>
    </location>
</feature>
<dbReference type="RefSeq" id="WP_116009622.1">
    <property type="nucleotide sequence ID" value="NZ_QUOU01000001.1"/>
</dbReference>
<evidence type="ECO:0000313" key="5">
    <source>
        <dbReference type="Proteomes" id="UP000256478"/>
    </source>
</evidence>
<dbReference type="InterPro" id="IPR005184">
    <property type="entry name" value="DUF306_Meta_HslJ"/>
</dbReference>
<keyword evidence="2" id="KW-0732">Signal</keyword>
<dbReference type="PANTHER" id="PTHR35535:SF1">
    <property type="entry name" value="HEAT SHOCK PROTEIN HSLJ"/>
    <property type="match status" value="1"/>
</dbReference>
<evidence type="ECO:0000256" key="2">
    <source>
        <dbReference type="SAM" id="SignalP"/>
    </source>
</evidence>
<reference evidence="4 5" key="1">
    <citation type="submission" date="2018-08" db="EMBL/GenBank/DDBJ databases">
        <title>Thalassotalea euphylliae genome.</title>
        <authorList>
            <person name="Summers S."/>
            <person name="Rice S.A."/>
            <person name="Freckelton M.L."/>
            <person name="Nedved B.T."/>
            <person name="Hadfield M.G."/>
        </authorList>
    </citation>
    <scope>NUCLEOTIDE SEQUENCE [LARGE SCALE GENOMIC DNA]</scope>
    <source>
        <strain evidence="4 5">H1</strain>
    </source>
</reference>
<evidence type="ECO:0000313" key="4">
    <source>
        <dbReference type="EMBL" id="REL28590.1"/>
    </source>
</evidence>
<sequence length="169" mass="17967">MNKGLGAACVVASTLLTVSACSNQAPVNSATSTTHSSASASSSASNTAQVNAMHNMERLHQHQWQLVELEGSEDVSGYGGKPISLRFDSAQQQISGFSGCNRYFGAYTADQTTLSLGHLAMTKMFCQQGMALEAKFAKAVTQVASYEVVDQTLTFIDQQGTAVARFKKD</sequence>
<accession>A0A3E0TVY6</accession>
<organism evidence="4 5">
    <name type="scientific">Thalassotalea euphylliae</name>
    <dbReference type="NCBI Taxonomy" id="1655234"/>
    <lineage>
        <taxon>Bacteria</taxon>
        <taxon>Pseudomonadati</taxon>
        <taxon>Pseudomonadota</taxon>
        <taxon>Gammaproteobacteria</taxon>
        <taxon>Alteromonadales</taxon>
        <taxon>Colwelliaceae</taxon>
        <taxon>Thalassotalea</taxon>
    </lineage>
</organism>
<dbReference type="PROSITE" id="PS51257">
    <property type="entry name" value="PROKAR_LIPOPROTEIN"/>
    <property type="match status" value="1"/>
</dbReference>
<dbReference type="Proteomes" id="UP000256478">
    <property type="component" value="Unassembled WGS sequence"/>
</dbReference>
<dbReference type="EMBL" id="QUOU01000001">
    <property type="protein sequence ID" value="REL28590.1"/>
    <property type="molecule type" value="Genomic_DNA"/>
</dbReference>
<name>A0A3E0TVY6_9GAMM</name>
<dbReference type="InterPro" id="IPR038670">
    <property type="entry name" value="HslJ-like_sf"/>
</dbReference>
<protein>
    <submittedName>
        <fullName evidence="4">META domain-containing protein</fullName>
    </submittedName>
</protein>
<dbReference type="OrthoDB" id="5348860at2"/>
<dbReference type="PANTHER" id="PTHR35535">
    <property type="entry name" value="HEAT SHOCK PROTEIN HSLJ"/>
    <property type="match status" value="1"/>
</dbReference>
<proteinExistence type="predicted"/>
<dbReference type="Pfam" id="PF03724">
    <property type="entry name" value="META"/>
    <property type="match status" value="1"/>
</dbReference>
<dbReference type="AlphaFoldDB" id="A0A3E0TVY6"/>